<dbReference type="SMART" id="SM00338">
    <property type="entry name" value="BRLZ"/>
    <property type="match status" value="1"/>
</dbReference>
<dbReference type="InterPro" id="IPR040223">
    <property type="entry name" value="PAR_bZIP"/>
</dbReference>
<accession>A0AAV2TWE5</accession>
<feature type="compositionally biased region" description="Polar residues" evidence="6">
    <location>
        <begin position="320"/>
        <end position="348"/>
    </location>
</feature>
<organism evidence="8 9">
    <name type="scientific">Calicophoron daubneyi</name>
    <name type="common">Rumen fluke</name>
    <name type="synonym">Paramphistomum daubneyi</name>
    <dbReference type="NCBI Taxonomy" id="300641"/>
    <lineage>
        <taxon>Eukaryota</taxon>
        <taxon>Metazoa</taxon>
        <taxon>Spiralia</taxon>
        <taxon>Lophotrochozoa</taxon>
        <taxon>Platyhelminthes</taxon>
        <taxon>Trematoda</taxon>
        <taxon>Digenea</taxon>
        <taxon>Plagiorchiida</taxon>
        <taxon>Pronocephalata</taxon>
        <taxon>Paramphistomoidea</taxon>
        <taxon>Paramphistomidae</taxon>
        <taxon>Calicophoron</taxon>
    </lineage>
</organism>
<evidence type="ECO:0000256" key="1">
    <source>
        <dbReference type="ARBA" id="ARBA00004123"/>
    </source>
</evidence>
<feature type="region of interest" description="Disordered" evidence="6">
    <location>
        <begin position="231"/>
        <end position="262"/>
    </location>
</feature>
<dbReference type="GO" id="GO:0000981">
    <property type="term" value="F:DNA-binding transcription factor activity, RNA polymerase II-specific"/>
    <property type="evidence" value="ECO:0007669"/>
    <property type="project" value="TreeGrafter"/>
</dbReference>
<evidence type="ECO:0000313" key="8">
    <source>
        <dbReference type="EMBL" id="CAL5140839.1"/>
    </source>
</evidence>
<feature type="compositionally biased region" description="Low complexity" evidence="6">
    <location>
        <begin position="305"/>
        <end position="315"/>
    </location>
</feature>
<dbReference type="PROSITE" id="PS50217">
    <property type="entry name" value="BZIP"/>
    <property type="match status" value="1"/>
</dbReference>
<feature type="domain" description="BZIP" evidence="7">
    <location>
        <begin position="388"/>
        <end position="451"/>
    </location>
</feature>
<dbReference type="Proteomes" id="UP001497525">
    <property type="component" value="Unassembled WGS sequence"/>
</dbReference>
<evidence type="ECO:0000256" key="6">
    <source>
        <dbReference type="SAM" id="MobiDB-lite"/>
    </source>
</evidence>
<keyword evidence="4" id="KW-0804">Transcription</keyword>
<evidence type="ECO:0000256" key="2">
    <source>
        <dbReference type="ARBA" id="ARBA00023015"/>
    </source>
</evidence>
<dbReference type="GO" id="GO:0000978">
    <property type="term" value="F:RNA polymerase II cis-regulatory region sequence-specific DNA binding"/>
    <property type="evidence" value="ECO:0007669"/>
    <property type="project" value="TreeGrafter"/>
</dbReference>
<evidence type="ECO:0000256" key="5">
    <source>
        <dbReference type="ARBA" id="ARBA00023242"/>
    </source>
</evidence>
<dbReference type="PANTHER" id="PTHR11988">
    <property type="entry name" value="THYROTROPH EMBRYONIC FACTOR RELATED"/>
    <property type="match status" value="1"/>
</dbReference>
<dbReference type="InterPro" id="IPR004827">
    <property type="entry name" value="bZIP"/>
</dbReference>
<evidence type="ECO:0000259" key="7">
    <source>
        <dbReference type="PROSITE" id="PS50217"/>
    </source>
</evidence>
<evidence type="ECO:0000313" key="9">
    <source>
        <dbReference type="Proteomes" id="UP001497525"/>
    </source>
</evidence>
<feature type="compositionally biased region" description="Basic residues" evidence="6">
    <location>
        <begin position="240"/>
        <end position="252"/>
    </location>
</feature>
<dbReference type="InterPro" id="IPR046347">
    <property type="entry name" value="bZIP_sf"/>
</dbReference>
<evidence type="ECO:0000256" key="4">
    <source>
        <dbReference type="ARBA" id="ARBA00023163"/>
    </source>
</evidence>
<comment type="caution">
    <text evidence="8">The sequence shown here is derived from an EMBL/GenBank/DDBJ whole genome shotgun (WGS) entry which is preliminary data.</text>
</comment>
<feature type="compositionally biased region" description="Polar residues" evidence="6">
    <location>
        <begin position="119"/>
        <end position="131"/>
    </location>
</feature>
<evidence type="ECO:0000256" key="3">
    <source>
        <dbReference type="ARBA" id="ARBA00023125"/>
    </source>
</evidence>
<dbReference type="CDD" id="cd14695">
    <property type="entry name" value="bZIP_HLF"/>
    <property type="match status" value="1"/>
</dbReference>
<keyword evidence="2" id="KW-0805">Transcription regulation</keyword>
<gene>
    <name evidence="8" type="ORF">CDAUBV1_LOCUS16145</name>
</gene>
<feature type="region of interest" description="Disordered" evidence="6">
    <location>
        <begin position="397"/>
        <end position="420"/>
    </location>
</feature>
<proteinExistence type="predicted"/>
<feature type="region of interest" description="Disordered" evidence="6">
    <location>
        <begin position="109"/>
        <end position="165"/>
    </location>
</feature>
<feature type="region of interest" description="Disordered" evidence="6">
    <location>
        <begin position="277"/>
        <end position="368"/>
    </location>
</feature>
<name>A0AAV2TWE5_CALDB</name>
<dbReference type="PANTHER" id="PTHR11988:SF27">
    <property type="entry name" value="GH27708P"/>
    <property type="match status" value="1"/>
</dbReference>
<dbReference type="EMBL" id="CAXLJL010000800">
    <property type="protein sequence ID" value="CAL5140839.1"/>
    <property type="molecule type" value="Genomic_DNA"/>
</dbReference>
<reference evidence="8" key="1">
    <citation type="submission" date="2024-06" db="EMBL/GenBank/DDBJ databases">
        <authorList>
            <person name="Liu X."/>
            <person name="Lenzi L."/>
            <person name="Haldenby T S."/>
            <person name="Uol C."/>
        </authorList>
    </citation>
    <scope>NUCLEOTIDE SEQUENCE</scope>
</reference>
<feature type="compositionally biased region" description="Basic and acidic residues" evidence="6">
    <location>
        <begin position="253"/>
        <end position="262"/>
    </location>
</feature>
<sequence>MTVAGADRILFDPVQIGHQSTTNLTPRTLSTMSLPAIGPMPNPLLSMSTPQFVPMPALLDPSYPSDLLKIAFNVALRPQFSQTSRIRAESCQPFGRKLHDVCGSVSSLEASRSDEQPLDLTTNPKNNSSASPEIENVHSIRSLPNPDQPGEKNSQLNHCPGGVLSKNGFKAREESFRPVHPANLIVKTTRSNSVTFPLKVDEIPINPPPLTSLLPGTDQPTVTASSDFQVSAKNDSNVNGRRRKTLTVRRPFKRTDRSEPKVGGEFCENLRALNTDLPAHDDFRPNAASALSDTEGYRTQDARTETTNPRTANNPRTRRSQSAFDNRSPTQTTNSPPSKKNVLETSPDSDTRGARTKTNQFGSFSADHTLCNPRMRRYPEMTPNEIKDQAYWEKRVKNNEAARRSRRARKSKEASLRDYASQLENSNAKLMEEIEQLKQEVNRLKSEKRKSPDS</sequence>
<dbReference type="AlphaFoldDB" id="A0AAV2TWE5"/>
<feature type="compositionally biased region" description="Basic and acidic residues" evidence="6">
    <location>
        <begin position="295"/>
        <end position="304"/>
    </location>
</feature>
<dbReference type="SUPFAM" id="SSF57959">
    <property type="entry name" value="Leucine zipper domain"/>
    <property type="match status" value="1"/>
</dbReference>
<comment type="subcellular location">
    <subcellularLocation>
        <location evidence="1">Nucleus</location>
    </subcellularLocation>
</comment>
<protein>
    <recommendedName>
        <fullName evidence="7">BZIP domain-containing protein</fullName>
    </recommendedName>
</protein>
<dbReference type="GO" id="GO:0005634">
    <property type="term" value="C:nucleus"/>
    <property type="evidence" value="ECO:0007669"/>
    <property type="project" value="UniProtKB-SubCell"/>
</dbReference>
<dbReference type="Gene3D" id="1.20.5.170">
    <property type="match status" value="1"/>
</dbReference>
<keyword evidence="3" id="KW-0238">DNA-binding</keyword>
<keyword evidence="5" id="KW-0539">Nucleus</keyword>
<dbReference type="Pfam" id="PF07716">
    <property type="entry name" value="bZIP_2"/>
    <property type="match status" value="1"/>
</dbReference>